<evidence type="ECO:0000313" key="3">
    <source>
        <dbReference type="RefSeq" id="XP_014517232.1"/>
    </source>
</evidence>
<accession>A0A1S3VG90</accession>
<evidence type="ECO:0000259" key="1">
    <source>
        <dbReference type="Pfam" id="PF03732"/>
    </source>
</evidence>
<dbReference type="SUPFAM" id="SSF56672">
    <property type="entry name" value="DNA/RNA polymerases"/>
    <property type="match status" value="1"/>
</dbReference>
<reference evidence="3" key="2">
    <citation type="submission" date="2025-08" db="UniProtKB">
        <authorList>
            <consortium name="RefSeq"/>
        </authorList>
    </citation>
    <scope>IDENTIFICATION</scope>
    <source>
        <tissue evidence="3">Leaf</tissue>
    </source>
</reference>
<dbReference type="Pfam" id="PF08284">
    <property type="entry name" value="RVP_2"/>
    <property type="match status" value="1"/>
</dbReference>
<dbReference type="Gene3D" id="3.10.10.10">
    <property type="entry name" value="HIV Type 1 Reverse Transcriptase, subunit A, domain 1"/>
    <property type="match status" value="1"/>
</dbReference>
<name>A0A1S3VG90_VIGRR</name>
<gene>
    <name evidence="3" type="primary">LOC106774700</name>
</gene>
<dbReference type="CDD" id="cd00303">
    <property type="entry name" value="retropepsin_like"/>
    <property type="match status" value="1"/>
</dbReference>
<dbReference type="InterPro" id="IPR043502">
    <property type="entry name" value="DNA/RNA_pol_sf"/>
</dbReference>
<dbReference type="STRING" id="3916.A0A1S3VG90"/>
<dbReference type="PANTHER" id="PTHR15503:SF22">
    <property type="entry name" value="TRANSPOSON TY3-I GAG POLYPROTEIN"/>
    <property type="match status" value="1"/>
</dbReference>
<keyword evidence="2" id="KW-1185">Reference proteome</keyword>
<dbReference type="SUPFAM" id="SSF50630">
    <property type="entry name" value="Acid proteases"/>
    <property type="match status" value="1"/>
</dbReference>
<protein>
    <submittedName>
        <fullName evidence="3">Uncharacterized protein LOC106774700</fullName>
    </submittedName>
</protein>
<dbReference type="AlphaFoldDB" id="A0A1S3VG90"/>
<dbReference type="OrthoDB" id="1428943at2759"/>
<reference evidence="2" key="1">
    <citation type="journal article" date="2014" name="Nat. Commun.">
        <title>Genome sequence of mungbean and insights into evolution within Vigna species.</title>
        <authorList>
            <person name="Kang Y.J."/>
            <person name="Kim S.K."/>
            <person name="Kim M.Y."/>
            <person name="Lestari P."/>
            <person name="Kim K.H."/>
            <person name="Ha B.K."/>
            <person name="Jun T.H."/>
            <person name="Hwang W.J."/>
            <person name="Lee T."/>
            <person name="Lee J."/>
            <person name="Shim S."/>
            <person name="Yoon M.Y."/>
            <person name="Jang Y.E."/>
            <person name="Han K.S."/>
            <person name="Taeprayoon P."/>
            <person name="Yoon N."/>
            <person name="Somta P."/>
            <person name="Tanya P."/>
            <person name="Kim K.S."/>
            <person name="Gwag J.G."/>
            <person name="Moon J.K."/>
            <person name="Lee Y.H."/>
            <person name="Park B.S."/>
            <person name="Bombarely A."/>
            <person name="Doyle J.J."/>
            <person name="Jackson S.A."/>
            <person name="Schafleitner R."/>
            <person name="Srinives P."/>
            <person name="Varshney R.K."/>
            <person name="Lee S.H."/>
        </authorList>
    </citation>
    <scope>NUCLEOTIDE SEQUENCE [LARGE SCALE GENOMIC DNA]</scope>
    <source>
        <strain evidence="2">cv. VC1973A</strain>
    </source>
</reference>
<dbReference type="Proteomes" id="UP000087766">
    <property type="component" value="Chromosome 10"/>
</dbReference>
<dbReference type="Gene3D" id="2.40.70.10">
    <property type="entry name" value="Acid Proteases"/>
    <property type="match status" value="1"/>
</dbReference>
<dbReference type="KEGG" id="vra:106774700"/>
<evidence type="ECO:0000313" key="2">
    <source>
        <dbReference type="Proteomes" id="UP000087766"/>
    </source>
</evidence>
<sequence>MAEATRLKDVQAELKTQGSEIQRLLERFELRDRQQREYNAQKEAENQNRFDQIQTTLERLLMEKSMHHHHEESTANTSLRPLNVALPMRNLSLDFPHFDGKSSVLSWIFKAEKFFNYHNTPDMARVDITAMHFEGEVVPWFQMLQHLATVNTWLDLTRALQSQFRPSPFDCPMAELFKLQQTGSISDYYLQFMSLANRSVGLIDEALLNCFLSGLNVNIKRDVMALSPISLLRAVALAKLYEDKYCPAPKPSFTKLVVSSYATKSVSQSVQQQYQNQPYQTQRLNVKPPLPPLLPTQNTPPLKTNNVKRISLAEMQLRRDKEEEEIGEHDTTTEKAEIAIPSDSKEEHHLSLNAMKGGMSVGTIRFLAYINQLPMHVLIDGGSSDNFLQPRIAKFLKLPVEPAKLFRVMVGNGNFMTAEGKIQQLNIQAQGHSFVVPVFLLPISGADLILGASWLKTIGPHIADYGTLQLKLLHESRFTTLQGDEELVPVQAQLHHIRRMVHTNAIVEIYNMKLMEEQFHSGTLLDAKADMKPDLALLLHTYVSVFDTPHHLPPQRSHDHAIPLLAGSNPVKVKPYRYPHSQKEEIERLVEGMLKEGIIQHSKSPFSSPIILV</sequence>
<feature type="domain" description="Retrotransposon gag" evidence="1">
    <location>
        <begin position="128"/>
        <end position="216"/>
    </location>
</feature>
<dbReference type="InterPro" id="IPR005162">
    <property type="entry name" value="Retrotrans_gag_dom"/>
</dbReference>
<dbReference type="GeneID" id="106774700"/>
<dbReference type="InterPro" id="IPR021109">
    <property type="entry name" value="Peptidase_aspartic_dom_sf"/>
</dbReference>
<dbReference type="InterPro" id="IPR032567">
    <property type="entry name" value="RTL1-rel"/>
</dbReference>
<dbReference type="PANTHER" id="PTHR15503">
    <property type="entry name" value="LDOC1 RELATED"/>
    <property type="match status" value="1"/>
</dbReference>
<dbReference type="Pfam" id="PF03732">
    <property type="entry name" value="Retrotrans_gag"/>
    <property type="match status" value="1"/>
</dbReference>
<organism evidence="2 3">
    <name type="scientific">Vigna radiata var. radiata</name>
    <name type="common">Mung bean</name>
    <name type="synonym">Phaseolus aureus</name>
    <dbReference type="NCBI Taxonomy" id="3916"/>
    <lineage>
        <taxon>Eukaryota</taxon>
        <taxon>Viridiplantae</taxon>
        <taxon>Streptophyta</taxon>
        <taxon>Embryophyta</taxon>
        <taxon>Tracheophyta</taxon>
        <taxon>Spermatophyta</taxon>
        <taxon>Magnoliopsida</taxon>
        <taxon>eudicotyledons</taxon>
        <taxon>Gunneridae</taxon>
        <taxon>Pentapetalae</taxon>
        <taxon>rosids</taxon>
        <taxon>fabids</taxon>
        <taxon>Fabales</taxon>
        <taxon>Fabaceae</taxon>
        <taxon>Papilionoideae</taxon>
        <taxon>50 kb inversion clade</taxon>
        <taxon>NPAAA clade</taxon>
        <taxon>indigoferoid/millettioid clade</taxon>
        <taxon>Phaseoleae</taxon>
        <taxon>Vigna</taxon>
    </lineage>
</organism>
<dbReference type="RefSeq" id="XP_014517232.1">
    <property type="nucleotide sequence ID" value="XM_014661746.1"/>
</dbReference>
<proteinExistence type="predicted"/>